<dbReference type="Ensembl" id="ENSSPAT00000013549.1">
    <property type="protein sequence ID" value="ENSSPAP00000013325.1"/>
    <property type="gene ID" value="ENSSPAG00000010066.1"/>
</dbReference>
<dbReference type="AlphaFoldDB" id="A0A3B4ZYB3"/>
<accession>A0A3B4ZYB3</accession>
<proteinExistence type="predicted"/>
<name>A0A3B4ZYB3_9TELE</name>
<sequence>KGKKEGKQESKADKESDVEKAKANAALWELRLQVTGQSLTEYQEACHKLARANEQLTGQLYRAEKDAIDITQLEGAMYSAFKERDRLNEALKYHVKESQDLHKLTNSLAKENTSLALNKKNEAQMEAQNQRLSELRAKVVSLEKALVLKAGELELQEKKEKMNLVTIQASQVELEKLQNVLAMREKELGHIKQLASTIVEKRRELEEFFHEALAHVKQEIEASKEALQGYRWRFREATAGKIKFPPIRTFHKSLHSTNSTHPPGSKVQISDLTWEQKEQVLRLLFAKMNRQREEELSPVTISTQAPESILPSNPNSLPDIHIT</sequence>
<feature type="coiled-coil region" evidence="1">
    <location>
        <begin position="4"/>
        <end position="59"/>
    </location>
</feature>
<keyword evidence="1" id="KW-0175">Coiled coil</keyword>
<dbReference type="PANTHER" id="PTHR14845">
    <property type="entry name" value="COILED-COIL DOMAIN-CONTAINING 166"/>
    <property type="match status" value="1"/>
</dbReference>
<feature type="coiled-coil region" evidence="1">
    <location>
        <begin position="118"/>
        <end position="187"/>
    </location>
</feature>
<dbReference type="PANTHER" id="PTHR14845:SF5">
    <property type="entry name" value="BASAL BODY-ORIENTATION FACTOR 1"/>
    <property type="match status" value="1"/>
</dbReference>
<organism evidence="3">
    <name type="scientific">Stegastes partitus</name>
    <name type="common">bicolor damselfish</name>
    <dbReference type="NCBI Taxonomy" id="144197"/>
    <lineage>
        <taxon>Eukaryota</taxon>
        <taxon>Metazoa</taxon>
        <taxon>Chordata</taxon>
        <taxon>Craniata</taxon>
        <taxon>Vertebrata</taxon>
        <taxon>Euteleostomi</taxon>
        <taxon>Actinopterygii</taxon>
        <taxon>Neopterygii</taxon>
        <taxon>Teleostei</taxon>
        <taxon>Neoteleostei</taxon>
        <taxon>Acanthomorphata</taxon>
        <taxon>Ovalentaria</taxon>
        <taxon>Pomacentridae</taxon>
        <taxon>Stegastes</taxon>
    </lineage>
</organism>
<feature type="compositionally biased region" description="Polar residues" evidence="2">
    <location>
        <begin position="299"/>
        <end position="316"/>
    </location>
</feature>
<feature type="region of interest" description="Disordered" evidence="2">
    <location>
        <begin position="295"/>
        <end position="323"/>
    </location>
</feature>
<evidence type="ECO:0000256" key="2">
    <source>
        <dbReference type="SAM" id="MobiDB-lite"/>
    </source>
</evidence>
<protein>
    <submittedName>
        <fullName evidence="3">Basal body orientation factor 1</fullName>
    </submittedName>
</protein>
<evidence type="ECO:0000256" key="1">
    <source>
        <dbReference type="SAM" id="Coils"/>
    </source>
</evidence>
<reference evidence="3" key="1">
    <citation type="submission" date="2023-09" db="UniProtKB">
        <authorList>
            <consortium name="Ensembl"/>
        </authorList>
    </citation>
    <scope>IDENTIFICATION</scope>
</reference>
<gene>
    <name evidence="3" type="primary">BBOF1</name>
</gene>
<evidence type="ECO:0000313" key="3">
    <source>
        <dbReference type="Ensembl" id="ENSSPAP00000013325.1"/>
    </source>
</evidence>
<dbReference type="GeneTree" id="ENSGT00940000154427"/>